<accession>A0AAJ2U4Y2</accession>
<evidence type="ECO:0000313" key="1">
    <source>
        <dbReference type="EMBL" id="MDV2887457.1"/>
    </source>
</evidence>
<protein>
    <submittedName>
        <fullName evidence="1">Uncharacterized protein</fullName>
    </submittedName>
</protein>
<dbReference type="AlphaFoldDB" id="A0AAJ2U4Y2"/>
<reference evidence="1" key="1">
    <citation type="submission" date="2023-10" db="EMBL/GenBank/DDBJ databases">
        <title>Screening of Alkalihalophilus pseudofirmusBZ-TG-HK211 and Its Alleviation of Salt Stress on Rapeseed Growth.</title>
        <authorList>
            <person name="Zhao B."/>
            <person name="Guo T."/>
        </authorList>
    </citation>
    <scope>NUCLEOTIDE SEQUENCE</scope>
    <source>
        <strain evidence="1">BZ-TG-HK211</strain>
    </source>
</reference>
<feature type="non-terminal residue" evidence="1">
    <location>
        <position position="1"/>
    </location>
</feature>
<gene>
    <name evidence="1" type="ORF">RYX45_19955</name>
</gene>
<dbReference type="Proteomes" id="UP001285636">
    <property type="component" value="Unassembled WGS sequence"/>
</dbReference>
<sequence>SIKLIMHDFDAVAGEHWQGELDAFLVSDNIVVRFEVDLKLIVYKFPQSLAGCDAVDYWPGDGRVKKFTVYFDGVDSWQSFDLARPSSEIIKHLTN</sequence>
<comment type="caution">
    <text evidence="1">The sequence shown here is derived from an EMBL/GenBank/DDBJ whole genome shotgun (WGS) entry which is preliminary data.</text>
</comment>
<organism evidence="1 2">
    <name type="scientific">Alkalihalophilus pseudofirmus</name>
    <name type="common">Bacillus pseudofirmus</name>
    <dbReference type="NCBI Taxonomy" id="79885"/>
    <lineage>
        <taxon>Bacteria</taxon>
        <taxon>Bacillati</taxon>
        <taxon>Bacillota</taxon>
        <taxon>Bacilli</taxon>
        <taxon>Bacillales</taxon>
        <taxon>Bacillaceae</taxon>
        <taxon>Alkalihalophilus</taxon>
    </lineage>
</organism>
<proteinExistence type="predicted"/>
<name>A0AAJ2U4Y2_ALKPS</name>
<dbReference type="RefSeq" id="WP_323467721.1">
    <property type="nucleotide sequence ID" value="NZ_JAWJAY010000053.1"/>
</dbReference>
<evidence type="ECO:0000313" key="2">
    <source>
        <dbReference type="Proteomes" id="UP001285636"/>
    </source>
</evidence>
<dbReference type="EMBL" id="JAWJAY010000053">
    <property type="protein sequence ID" value="MDV2887457.1"/>
    <property type="molecule type" value="Genomic_DNA"/>
</dbReference>